<dbReference type="SUPFAM" id="SSF53474">
    <property type="entry name" value="alpha/beta-Hydrolases"/>
    <property type="match status" value="1"/>
</dbReference>
<accession>A0AAC9B380</accession>
<dbReference type="PANTHER" id="PTHR43358:SF4">
    <property type="entry name" value="ALPHA_BETA HYDROLASE FOLD-1 DOMAIN-CONTAINING PROTEIN"/>
    <property type="match status" value="1"/>
</dbReference>
<evidence type="ECO:0000259" key="1">
    <source>
        <dbReference type="Pfam" id="PF12146"/>
    </source>
</evidence>
<evidence type="ECO:0000313" key="3">
    <source>
        <dbReference type="Proteomes" id="UP000076405"/>
    </source>
</evidence>
<dbReference type="PANTHER" id="PTHR43358">
    <property type="entry name" value="ALPHA/BETA-HYDROLASE"/>
    <property type="match status" value="1"/>
</dbReference>
<dbReference type="InterPro" id="IPR022742">
    <property type="entry name" value="Hydrolase_4"/>
</dbReference>
<organism evidence="2 3">
    <name type="scientific">Pediococcus damnosus</name>
    <dbReference type="NCBI Taxonomy" id="51663"/>
    <lineage>
        <taxon>Bacteria</taxon>
        <taxon>Bacillati</taxon>
        <taxon>Bacillota</taxon>
        <taxon>Bacilli</taxon>
        <taxon>Lactobacillales</taxon>
        <taxon>Lactobacillaceae</taxon>
        <taxon>Pediococcus</taxon>
    </lineage>
</organism>
<name>A0AAC9B380_9LACO</name>
<sequence>MKRKNLIGFGLVAPLALGITGITAASARLYDYAFRRVDYVPETSADKQKYADEYYNYVNWFHNIPTHHWTLHADDLENRVEATFIPAAKLDSKKTVIIAHGYKGNGETMSNYAKMFYDMGYNVLLPDDRAHGRSSGDYINFGWIDRLDFVDWANSVVSRIGADSQIIMFGVSMGGATIQMTSGENLPPQVKLMISDCGYSSLRDELSYLLKEQFNLPSKIFVPLINAINHHRMGFSIDDVSSIRQLRKNTRPFLFIHGEKDIYVPTYMADESFEACPDPKEIWIVPNASHAESFWINPQAYQTKIQQFIDKYSK</sequence>
<dbReference type="Pfam" id="PF12146">
    <property type="entry name" value="Hydrolase_4"/>
    <property type="match status" value="1"/>
</dbReference>
<dbReference type="Proteomes" id="UP000076405">
    <property type="component" value="Chromosome"/>
</dbReference>
<dbReference type="AlphaFoldDB" id="A0AAC9B380"/>
<dbReference type="RefSeq" id="WP_062904555.1">
    <property type="nucleotide sequence ID" value="NZ_CP012275.1"/>
</dbReference>
<dbReference type="InterPro" id="IPR052920">
    <property type="entry name" value="DNA-binding_regulatory"/>
</dbReference>
<reference evidence="2 3" key="1">
    <citation type="journal article" date="2016" name="PLoS ONE">
        <title>The Identification of Novel Diagnostic Marker Genes for the Detection of Beer Spoiling Pediococcus damnosus Strains Using the BlAst Diagnostic Gene findEr.</title>
        <authorList>
            <person name="Behr J."/>
            <person name="Geissler A.J."/>
            <person name="Schmid J."/>
            <person name="Zehe A."/>
            <person name="Vogel R.F."/>
        </authorList>
    </citation>
    <scope>NUCLEOTIDE SEQUENCE [LARGE SCALE GENOMIC DNA]</scope>
    <source>
        <strain evidence="2 3">TMW 2.1533</strain>
    </source>
</reference>
<gene>
    <name evidence="2" type="ORF">ADU70_1963</name>
</gene>
<feature type="domain" description="Serine aminopeptidase S33" evidence="1">
    <location>
        <begin position="92"/>
        <end position="203"/>
    </location>
</feature>
<evidence type="ECO:0000313" key="2">
    <source>
        <dbReference type="EMBL" id="AMV63429.1"/>
    </source>
</evidence>
<proteinExistence type="predicted"/>
<dbReference type="InterPro" id="IPR029058">
    <property type="entry name" value="AB_hydrolase_fold"/>
</dbReference>
<protein>
    <recommendedName>
        <fullName evidence="1">Serine aminopeptidase S33 domain-containing protein</fullName>
    </recommendedName>
</protein>
<dbReference type="EMBL" id="CP012275">
    <property type="protein sequence ID" value="AMV63429.1"/>
    <property type="molecule type" value="Genomic_DNA"/>
</dbReference>
<dbReference type="Gene3D" id="3.40.50.1820">
    <property type="entry name" value="alpha/beta hydrolase"/>
    <property type="match status" value="1"/>
</dbReference>